<dbReference type="AlphaFoldDB" id="A0A0N0U4Z1"/>
<reference evidence="1 2" key="1">
    <citation type="submission" date="2015-07" db="EMBL/GenBank/DDBJ databases">
        <title>The genome of Melipona quadrifasciata.</title>
        <authorList>
            <person name="Pan H."/>
            <person name="Kapheim K."/>
        </authorList>
    </citation>
    <scope>NUCLEOTIDE SEQUENCE [LARGE SCALE GENOMIC DNA]</scope>
    <source>
        <strain evidence="1">0111107301</strain>
        <tissue evidence="1">Whole body</tissue>
    </source>
</reference>
<gene>
    <name evidence="1" type="ORF">WN51_14478</name>
</gene>
<keyword evidence="2" id="KW-1185">Reference proteome</keyword>
<organism evidence="1 2">
    <name type="scientific">Melipona quadrifasciata</name>
    <dbReference type="NCBI Taxonomy" id="166423"/>
    <lineage>
        <taxon>Eukaryota</taxon>
        <taxon>Metazoa</taxon>
        <taxon>Ecdysozoa</taxon>
        <taxon>Arthropoda</taxon>
        <taxon>Hexapoda</taxon>
        <taxon>Insecta</taxon>
        <taxon>Pterygota</taxon>
        <taxon>Neoptera</taxon>
        <taxon>Endopterygota</taxon>
        <taxon>Hymenoptera</taxon>
        <taxon>Apocrita</taxon>
        <taxon>Aculeata</taxon>
        <taxon>Apoidea</taxon>
        <taxon>Anthophila</taxon>
        <taxon>Apidae</taxon>
        <taxon>Melipona</taxon>
    </lineage>
</organism>
<evidence type="ECO:0000313" key="1">
    <source>
        <dbReference type="EMBL" id="KOX73432.1"/>
    </source>
</evidence>
<dbReference type="Proteomes" id="UP000053105">
    <property type="component" value="Unassembled WGS sequence"/>
</dbReference>
<name>A0A0N0U4Z1_9HYME</name>
<dbReference type="EMBL" id="KQ435798">
    <property type="protein sequence ID" value="KOX73432.1"/>
    <property type="molecule type" value="Genomic_DNA"/>
</dbReference>
<sequence>MKKTRLTALKRTKSNSHSTISFTITITQIRVSNTRLAQAASGCAPSVDVLPIFDVKQQSVRNPARMGEPASSRFSYNNKRLGCSKWRVTETRSFNEDGKAQFQVKRVVLLKAALRCLRSKFVIFPPPEEFDGSVI</sequence>
<accession>A0A0N0U4Z1</accession>
<protein>
    <submittedName>
        <fullName evidence="1">Uncharacterized protein</fullName>
    </submittedName>
</protein>
<proteinExistence type="predicted"/>
<evidence type="ECO:0000313" key="2">
    <source>
        <dbReference type="Proteomes" id="UP000053105"/>
    </source>
</evidence>
<dbReference type="OrthoDB" id="6354602at2759"/>